<gene>
    <name evidence="1" type="ORF">JMJ77_015248</name>
</gene>
<name>A0A9P7R032_9PEZI</name>
<sequence length="64" mass="7085">YLAYVTREAPGAHPGRVATLISTIPPPWQQHYGGLFGQSMVITVRNGLSIGHILYARHLSWLKS</sequence>
<dbReference type="AlphaFoldDB" id="A0A9P7R032"/>
<evidence type="ECO:0000313" key="1">
    <source>
        <dbReference type="EMBL" id="KAG7047031.1"/>
    </source>
</evidence>
<accession>A0A9P7R032</accession>
<dbReference type="Proteomes" id="UP000699042">
    <property type="component" value="Unassembled WGS sequence"/>
</dbReference>
<dbReference type="EMBL" id="JAESDN010000008">
    <property type="protein sequence ID" value="KAG7047031.1"/>
    <property type="molecule type" value="Genomic_DNA"/>
</dbReference>
<keyword evidence="2" id="KW-1185">Reference proteome</keyword>
<feature type="non-terminal residue" evidence="1">
    <location>
        <position position="1"/>
    </location>
</feature>
<proteinExistence type="predicted"/>
<evidence type="ECO:0000313" key="2">
    <source>
        <dbReference type="Proteomes" id="UP000699042"/>
    </source>
</evidence>
<feature type="non-terminal residue" evidence="1">
    <location>
        <position position="64"/>
    </location>
</feature>
<organism evidence="1 2">
    <name type="scientific">Colletotrichum scovillei</name>
    <dbReference type="NCBI Taxonomy" id="1209932"/>
    <lineage>
        <taxon>Eukaryota</taxon>
        <taxon>Fungi</taxon>
        <taxon>Dikarya</taxon>
        <taxon>Ascomycota</taxon>
        <taxon>Pezizomycotina</taxon>
        <taxon>Sordariomycetes</taxon>
        <taxon>Hypocreomycetidae</taxon>
        <taxon>Glomerellales</taxon>
        <taxon>Glomerellaceae</taxon>
        <taxon>Colletotrichum</taxon>
        <taxon>Colletotrichum acutatum species complex</taxon>
    </lineage>
</organism>
<comment type="caution">
    <text evidence="1">The sequence shown here is derived from an EMBL/GenBank/DDBJ whole genome shotgun (WGS) entry which is preliminary data.</text>
</comment>
<reference evidence="1" key="1">
    <citation type="submission" date="2021-05" db="EMBL/GenBank/DDBJ databases">
        <title>Comparative genomics of three Colletotrichum scovillei strains and genetic complementation revealed genes involved fungal growth and virulence on chili pepper.</title>
        <authorList>
            <person name="Hsieh D.-K."/>
            <person name="Chuang S.-C."/>
            <person name="Chen C.-Y."/>
            <person name="Chao Y.-T."/>
            <person name="Lu M.-Y.J."/>
            <person name="Lee M.-H."/>
            <person name="Shih M.-C."/>
        </authorList>
    </citation>
    <scope>NUCLEOTIDE SEQUENCE</scope>
    <source>
        <strain evidence="1">Coll-153</strain>
    </source>
</reference>
<protein>
    <submittedName>
        <fullName evidence="1">Uncharacterized protein</fullName>
    </submittedName>
</protein>